<dbReference type="OrthoDB" id="5859976at2759"/>
<dbReference type="EMBL" id="KN570556">
    <property type="protein sequence ID" value="KHJ84026.1"/>
    <property type="molecule type" value="Genomic_DNA"/>
</dbReference>
<evidence type="ECO:0000259" key="11">
    <source>
        <dbReference type="PROSITE" id="PS50262"/>
    </source>
</evidence>
<dbReference type="GO" id="GO:0004930">
    <property type="term" value="F:G protein-coupled receptor activity"/>
    <property type="evidence" value="ECO:0007669"/>
    <property type="project" value="UniProtKB-KW"/>
</dbReference>
<dbReference type="Gene3D" id="1.20.1070.10">
    <property type="entry name" value="Rhodopsin 7-helix transmembrane proteins"/>
    <property type="match status" value="1"/>
</dbReference>
<keyword evidence="3 10" id="KW-0812">Transmembrane</keyword>
<evidence type="ECO:0000256" key="6">
    <source>
        <dbReference type="ARBA" id="ARBA00023136"/>
    </source>
</evidence>
<dbReference type="GO" id="GO:0005886">
    <property type="term" value="C:plasma membrane"/>
    <property type="evidence" value="ECO:0007669"/>
    <property type="project" value="UniProtKB-SubCell"/>
</dbReference>
<dbReference type="PROSITE" id="PS50262">
    <property type="entry name" value="G_PROTEIN_RECEP_F1_2"/>
    <property type="match status" value="1"/>
</dbReference>
<dbReference type="InterPro" id="IPR017452">
    <property type="entry name" value="GPCR_Rhodpsn_7TM"/>
</dbReference>
<dbReference type="InterPro" id="IPR000276">
    <property type="entry name" value="GPCR_Rhodpsn"/>
</dbReference>
<organism evidence="12 13">
    <name type="scientific">Oesophagostomum dentatum</name>
    <name type="common">Nodular worm</name>
    <dbReference type="NCBI Taxonomy" id="61180"/>
    <lineage>
        <taxon>Eukaryota</taxon>
        <taxon>Metazoa</taxon>
        <taxon>Ecdysozoa</taxon>
        <taxon>Nematoda</taxon>
        <taxon>Chromadorea</taxon>
        <taxon>Rhabditida</taxon>
        <taxon>Rhabditina</taxon>
        <taxon>Rhabditomorpha</taxon>
        <taxon>Strongyloidea</taxon>
        <taxon>Strongylidae</taxon>
        <taxon>Oesophagostomum</taxon>
    </lineage>
</organism>
<accession>A0A0B1SJG4</accession>
<feature type="compositionally biased region" description="Polar residues" evidence="9">
    <location>
        <begin position="168"/>
        <end position="182"/>
    </location>
</feature>
<name>A0A0B1SJG4_OESDE</name>
<evidence type="ECO:0000256" key="7">
    <source>
        <dbReference type="ARBA" id="ARBA00023170"/>
    </source>
</evidence>
<dbReference type="PRINTS" id="PR00237">
    <property type="entry name" value="GPCRRHODOPSN"/>
</dbReference>
<keyword evidence="5" id="KW-0297">G-protein coupled receptor</keyword>
<feature type="transmembrane region" description="Helical" evidence="10">
    <location>
        <begin position="48"/>
        <end position="70"/>
    </location>
</feature>
<keyword evidence="2" id="KW-1003">Cell membrane</keyword>
<keyword evidence="6 10" id="KW-0472">Membrane</keyword>
<evidence type="ECO:0000256" key="9">
    <source>
        <dbReference type="SAM" id="MobiDB-lite"/>
    </source>
</evidence>
<evidence type="ECO:0000256" key="3">
    <source>
        <dbReference type="ARBA" id="ARBA00022692"/>
    </source>
</evidence>
<evidence type="ECO:0000313" key="12">
    <source>
        <dbReference type="EMBL" id="KHJ84026.1"/>
    </source>
</evidence>
<protein>
    <recommendedName>
        <fullName evidence="11">G-protein coupled receptors family 1 profile domain-containing protein</fullName>
    </recommendedName>
</protein>
<keyword evidence="8" id="KW-0807">Transducer</keyword>
<keyword evidence="7" id="KW-0675">Receptor</keyword>
<dbReference type="AlphaFoldDB" id="A0A0B1SJG4"/>
<feature type="domain" description="G-protein coupled receptors family 1 profile" evidence="11">
    <location>
        <begin position="1"/>
        <end position="102"/>
    </location>
</feature>
<feature type="region of interest" description="Disordered" evidence="9">
    <location>
        <begin position="161"/>
        <end position="200"/>
    </location>
</feature>
<proteinExistence type="predicted"/>
<sequence length="200" mass="22579">MLEAAYSMGRDRVFWVRDQAPRLATGARSGLEQAASQELANEHKATRVLAVVFICFFICWTPFFVANFIVGFCGTLCSMPPWLGSVFLWLGYISSTVNPIIYTVFNKRFRQAFVRILRCQCCHAIRDPSSLYSRNFTTIAPDNFTWFVAVLVFHTSFDNSNHDRDRQPSANPRADSNSSVRQGSGGYTRADSSTDESKKC</sequence>
<evidence type="ECO:0000256" key="5">
    <source>
        <dbReference type="ARBA" id="ARBA00023040"/>
    </source>
</evidence>
<keyword evidence="13" id="KW-1185">Reference proteome</keyword>
<evidence type="ECO:0000313" key="13">
    <source>
        <dbReference type="Proteomes" id="UP000053660"/>
    </source>
</evidence>
<keyword evidence="4 10" id="KW-1133">Transmembrane helix</keyword>
<evidence type="ECO:0000256" key="10">
    <source>
        <dbReference type="SAM" id="Phobius"/>
    </source>
</evidence>
<dbReference type="Pfam" id="PF00001">
    <property type="entry name" value="7tm_1"/>
    <property type="match status" value="1"/>
</dbReference>
<comment type="subcellular location">
    <subcellularLocation>
        <location evidence="1">Cell membrane</location>
        <topology evidence="1">Multi-pass membrane protein</topology>
    </subcellularLocation>
</comment>
<dbReference type="PANTHER" id="PTHR24248">
    <property type="entry name" value="ADRENERGIC RECEPTOR-RELATED G-PROTEIN COUPLED RECEPTOR"/>
    <property type="match status" value="1"/>
</dbReference>
<evidence type="ECO:0000256" key="4">
    <source>
        <dbReference type="ARBA" id="ARBA00022989"/>
    </source>
</evidence>
<reference evidence="12 13" key="1">
    <citation type="submission" date="2014-03" db="EMBL/GenBank/DDBJ databases">
        <title>Draft genome of the hookworm Oesophagostomum dentatum.</title>
        <authorList>
            <person name="Mitreva M."/>
        </authorList>
    </citation>
    <scope>NUCLEOTIDE SEQUENCE [LARGE SCALE GENOMIC DNA]</scope>
    <source>
        <strain evidence="12 13">OD-Hann</strain>
    </source>
</reference>
<evidence type="ECO:0000256" key="1">
    <source>
        <dbReference type="ARBA" id="ARBA00004651"/>
    </source>
</evidence>
<gene>
    <name evidence="12" type="ORF">OESDEN_16264</name>
</gene>
<feature type="transmembrane region" description="Helical" evidence="10">
    <location>
        <begin position="82"/>
        <end position="105"/>
    </location>
</feature>
<dbReference type="SUPFAM" id="SSF81321">
    <property type="entry name" value="Family A G protein-coupled receptor-like"/>
    <property type="match status" value="1"/>
</dbReference>
<dbReference type="Proteomes" id="UP000053660">
    <property type="component" value="Unassembled WGS sequence"/>
</dbReference>
<evidence type="ECO:0000256" key="8">
    <source>
        <dbReference type="ARBA" id="ARBA00023224"/>
    </source>
</evidence>
<evidence type="ECO:0000256" key="2">
    <source>
        <dbReference type="ARBA" id="ARBA00022475"/>
    </source>
</evidence>